<dbReference type="PANTHER" id="PTHR14239">
    <property type="entry name" value="DUDULIN-RELATED"/>
    <property type="match status" value="1"/>
</dbReference>
<evidence type="ECO:0000259" key="2">
    <source>
        <dbReference type="Pfam" id="PF03807"/>
    </source>
</evidence>
<feature type="domain" description="Pyrroline-5-carboxylate reductase catalytic N-terminal" evidence="2">
    <location>
        <begin position="2"/>
        <end position="93"/>
    </location>
</feature>
<keyword evidence="1" id="KW-0560">Oxidoreductase</keyword>
<dbReference type="Gene3D" id="3.40.50.720">
    <property type="entry name" value="NAD(P)-binding Rossmann-like Domain"/>
    <property type="match status" value="1"/>
</dbReference>
<dbReference type="GO" id="GO:0016491">
    <property type="term" value="F:oxidoreductase activity"/>
    <property type="evidence" value="ECO:0007669"/>
    <property type="project" value="UniProtKB-KW"/>
</dbReference>
<organism evidence="3 4">
    <name type="scientific">Kitasatospora acidiphila</name>
    <dbReference type="NCBI Taxonomy" id="2567942"/>
    <lineage>
        <taxon>Bacteria</taxon>
        <taxon>Bacillati</taxon>
        <taxon>Actinomycetota</taxon>
        <taxon>Actinomycetes</taxon>
        <taxon>Kitasatosporales</taxon>
        <taxon>Streptomycetaceae</taxon>
        <taxon>Kitasatospora</taxon>
    </lineage>
</organism>
<evidence type="ECO:0000313" key="3">
    <source>
        <dbReference type="EMBL" id="TQF07252.1"/>
    </source>
</evidence>
<dbReference type="InterPro" id="IPR028939">
    <property type="entry name" value="P5C_Rdtase_cat_N"/>
</dbReference>
<comment type="caution">
    <text evidence="3">The sequence shown here is derived from an EMBL/GenBank/DDBJ whole genome shotgun (WGS) entry which is preliminary data.</text>
</comment>
<dbReference type="SUPFAM" id="SSF51735">
    <property type="entry name" value="NAD(P)-binding Rossmann-fold domains"/>
    <property type="match status" value="1"/>
</dbReference>
<proteinExistence type="predicted"/>
<name>A0A540WE64_9ACTN</name>
<sequence length="219" mass="22805">MKIGIIGAGNIGGNLTRRFTALGHQVVVANSRGPQTLTELAAETGATAVPVTEVAKGAELVVVTIPLKAVPGLPEGVFAGAADGLVVVDTGNYYPQRDGRIAGIEDDGLTESRWTEGHLGHPVVKAFNSTYAQDFLERPRPAGDPDRMALPVAGDDAAAKQTVRALIEEIGFDTVDAGGLDDSWRQQPGTPAYGLRAGVPEVTKALAEASPERPADFRG</sequence>
<evidence type="ECO:0000313" key="4">
    <source>
        <dbReference type="Proteomes" id="UP000319103"/>
    </source>
</evidence>
<dbReference type="EMBL" id="VIGB01000003">
    <property type="protein sequence ID" value="TQF07252.1"/>
    <property type="molecule type" value="Genomic_DNA"/>
</dbReference>
<dbReference type="AlphaFoldDB" id="A0A540WE64"/>
<dbReference type="OrthoDB" id="1523398at2"/>
<dbReference type="InterPro" id="IPR051267">
    <property type="entry name" value="STEAP_metalloreductase"/>
</dbReference>
<dbReference type="FunFam" id="3.40.50.720:FF:000579">
    <property type="entry name" value="NADP oxidoreductase"/>
    <property type="match status" value="1"/>
</dbReference>
<evidence type="ECO:0000256" key="1">
    <source>
        <dbReference type="ARBA" id="ARBA00023002"/>
    </source>
</evidence>
<accession>A0A540WE64</accession>
<dbReference type="InterPro" id="IPR036291">
    <property type="entry name" value="NAD(P)-bd_dom_sf"/>
</dbReference>
<dbReference type="PANTHER" id="PTHR14239:SF10">
    <property type="entry name" value="REDUCTASE"/>
    <property type="match status" value="1"/>
</dbReference>
<dbReference type="Proteomes" id="UP000319103">
    <property type="component" value="Unassembled WGS sequence"/>
</dbReference>
<reference evidence="3 4" key="1">
    <citation type="submission" date="2019-06" db="EMBL/GenBank/DDBJ databases">
        <title>Description of Kitasatospora acidophila sp. nov. isolated from pine grove soil, and reclassification of Streptomyces novaecaesareae to Kitasatospora novaeceasareae comb. nov.</title>
        <authorList>
            <person name="Kim M.J."/>
        </authorList>
    </citation>
    <scope>NUCLEOTIDE SEQUENCE [LARGE SCALE GENOMIC DNA]</scope>
    <source>
        <strain evidence="3 4">MMS16-CNU292</strain>
    </source>
</reference>
<dbReference type="Pfam" id="PF03807">
    <property type="entry name" value="F420_oxidored"/>
    <property type="match status" value="1"/>
</dbReference>
<protein>
    <submittedName>
        <fullName evidence="3">NADP oxidoreductase</fullName>
    </submittedName>
</protein>
<gene>
    <name evidence="3" type="ORF">E6W39_10035</name>
</gene>
<keyword evidence="4" id="KW-1185">Reference proteome</keyword>